<dbReference type="Proteomes" id="UP000265882">
    <property type="component" value="Unassembled WGS sequence"/>
</dbReference>
<dbReference type="SUPFAM" id="SSF46689">
    <property type="entry name" value="Homeodomain-like"/>
    <property type="match status" value="1"/>
</dbReference>
<keyword evidence="1" id="KW-0805">Transcription regulation</keyword>
<evidence type="ECO:0000256" key="3">
    <source>
        <dbReference type="ARBA" id="ARBA00023163"/>
    </source>
</evidence>
<dbReference type="InterPro" id="IPR009057">
    <property type="entry name" value="Homeodomain-like_sf"/>
</dbReference>
<dbReference type="PANTHER" id="PTHR47506">
    <property type="entry name" value="TRANSCRIPTIONAL REGULATORY PROTEIN"/>
    <property type="match status" value="1"/>
</dbReference>
<dbReference type="FunFam" id="1.10.10.60:FF:000141">
    <property type="entry name" value="TetR family transcriptional regulator"/>
    <property type="match status" value="1"/>
</dbReference>
<dbReference type="PANTHER" id="PTHR47506:SF1">
    <property type="entry name" value="HTH-TYPE TRANSCRIPTIONAL REGULATOR YJDC"/>
    <property type="match status" value="1"/>
</dbReference>
<dbReference type="PROSITE" id="PS50977">
    <property type="entry name" value="HTH_TETR_2"/>
    <property type="match status" value="1"/>
</dbReference>
<comment type="caution">
    <text evidence="6">The sequence shown here is derived from an EMBL/GenBank/DDBJ whole genome shotgun (WGS) entry which is preliminary data.</text>
</comment>
<proteinExistence type="predicted"/>
<dbReference type="InterPro" id="IPR036271">
    <property type="entry name" value="Tet_transcr_reg_TetR-rel_C_sf"/>
</dbReference>
<gene>
    <name evidence="6" type="ORF">C4520_04630</name>
</gene>
<protein>
    <submittedName>
        <fullName evidence="6">TetR/AcrR family transcriptional regulator</fullName>
    </submittedName>
</protein>
<dbReference type="PRINTS" id="PR00455">
    <property type="entry name" value="HTHTETR"/>
</dbReference>
<accession>A0A3A4NZA2</accession>
<reference evidence="6 7" key="1">
    <citation type="journal article" date="2017" name="ISME J.">
        <title>Energy and carbon metabolisms in a deep terrestrial subsurface fluid microbial community.</title>
        <authorList>
            <person name="Momper L."/>
            <person name="Jungbluth S.P."/>
            <person name="Lee M.D."/>
            <person name="Amend J.P."/>
        </authorList>
    </citation>
    <scope>NUCLEOTIDE SEQUENCE [LARGE SCALE GENOMIC DNA]</scope>
    <source>
        <strain evidence="6">SURF_5</strain>
    </source>
</reference>
<keyword evidence="3" id="KW-0804">Transcription</keyword>
<evidence type="ECO:0000256" key="4">
    <source>
        <dbReference type="PROSITE-ProRule" id="PRU00335"/>
    </source>
</evidence>
<dbReference type="InterPro" id="IPR001647">
    <property type="entry name" value="HTH_TetR"/>
</dbReference>
<evidence type="ECO:0000313" key="6">
    <source>
        <dbReference type="EMBL" id="RJP24179.1"/>
    </source>
</evidence>
<evidence type="ECO:0000256" key="2">
    <source>
        <dbReference type="ARBA" id="ARBA00023125"/>
    </source>
</evidence>
<evidence type="ECO:0000259" key="5">
    <source>
        <dbReference type="PROSITE" id="PS50977"/>
    </source>
</evidence>
<dbReference type="AlphaFoldDB" id="A0A3A4NZA2"/>
<feature type="DNA-binding region" description="H-T-H motif" evidence="4">
    <location>
        <begin position="35"/>
        <end position="54"/>
    </location>
</feature>
<sequence length="209" mass="24792">MTGRVRILQERQARMDLILNAAERLFVEKGYADTSINDIAEAADFSRTSIYQYFSSKEQIYVNILMRYTDLLTERVAEAVTKSSHTIGKIRTFLEELRLMIKLKPNFFELYFIQRHQVEPRLSPELRARLNAKRRELENVFRDFYREGAERAEVRNLRAKDASNLFFAQIMGMMLLHEYYGGEFDVTLDEHLDKSLEMYFEYVKNTNSQ</sequence>
<dbReference type="Pfam" id="PF00440">
    <property type="entry name" value="TetR_N"/>
    <property type="match status" value="1"/>
</dbReference>
<dbReference type="Gene3D" id="1.10.10.60">
    <property type="entry name" value="Homeodomain-like"/>
    <property type="match status" value="1"/>
</dbReference>
<evidence type="ECO:0000313" key="7">
    <source>
        <dbReference type="Proteomes" id="UP000265882"/>
    </source>
</evidence>
<name>A0A3A4NZA2_ABYX5</name>
<dbReference type="SUPFAM" id="SSF48498">
    <property type="entry name" value="Tetracyclin repressor-like, C-terminal domain"/>
    <property type="match status" value="1"/>
</dbReference>
<evidence type="ECO:0000256" key="1">
    <source>
        <dbReference type="ARBA" id="ARBA00023015"/>
    </source>
</evidence>
<keyword evidence="2 4" id="KW-0238">DNA-binding</keyword>
<feature type="domain" description="HTH tetR-type" evidence="5">
    <location>
        <begin position="12"/>
        <end position="72"/>
    </location>
</feature>
<dbReference type="EMBL" id="QZKU01000039">
    <property type="protein sequence ID" value="RJP24179.1"/>
    <property type="molecule type" value="Genomic_DNA"/>
</dbReference>
<organism evidence="6 7">
    <name type="scientific">Abyssobacteria bacterium (strain SURF_5)</name>
    <dbReference type="NCBI Taxonomy" id="2093360"/>
    <lineage>
        <taxon>Bacteria</taxon>
        <taxon>Pseudomonadati</taxon>
        <taxon>Candidatus Hydrogenedentota</taxon>
        <taxon>Candidatus Abyssobacteria</taxon>
    </lineage>
</organism>
<dbReference type="Gene3D" id="1.10.357.10">
    <property type="entry name" value="Tetracycline Repressor, domain 2"/>
    <property type="match status" value="1"/>
</dbReference>
<dbReference type="GO" id="GO:0003677">
    <property type="term" value="F:DNA binding"/>
    <property type="evidence" value="ECO:0007669"/>
    <property type="project" value="UniProtKB-UniRule"/>
</dbReference>